<gene>
    <name evidence="7" type="primary">htrA</name>
    <name evidence="7" type="ORF">COCCU_04080</name>
</gene>
<evidence type="ECO:0000256" key="3">
    <source>
        <dbReference type="ARBA" id="ARBA00022801"/>
    </source>
</evidence>
<dbReference type="SUPFAM" id="SSF50494">
    <property type="entry name" value="Trypsin-like serine proteases"/>
    <property type="match status" value="1"/>
</dbReference>
<dbReference type="InterPro" id="IPR001478">
    <property type="entry name" value="PDZ"/>
</dbReference>
<dbReference type="PANTHER" id="PTHR43343">
    <property type="entry name" value="PEPTIDASE S12"/>
    <property type="match status" value="1"/>
</dbReference>
<dbReference type="InterPro" id="IPR009003">
    <property type="entry name" value="Peptidase_S1_PA"/>
</dbReference>
<reference evidence="7 8" key="1">
    <citation type="submission" date="2019-11" db="EMBL/GenBank/DDBJ databases">
        <title>Complete genome sequence of Corynebacterium kalinowskii 1959, a novel Corynebacterium species isolated from soil of a small paddock in Vilsendorf, Germany.</title>
        <authorList>
            <person name="Schaffert L."/>
            <person name="Ruwe M."/>
            <person name="Milse J."/>
            <person name="Hanuschka K."/>
            <person name="Ortseifen V."/>
            <person name="Droste J."/>
            <person name="Brandt D."/>
            <person name="Schlueter L."/>
            <person name="Kutter Y."/>
            <person name="Vinke S."/>
            <person name="Viehoefer P."/>
            <person name="Jacob L."/>
            <person name="Luebke N.-C."/>
            <person name="Schulte-Berndt E."/>
            <person name="Hain C."/>
            <person name="Linder M."/>
            <person name="Schmidt P."/>
            <person name="Wollenschlaeger L."/>
            <person name="Luttermann T."/>
            <person name="Thieme E."/>
            <person name="Hassa J."/>
            <person name="Haak M."/>
            <person name="Wittchen M."/>
            <person name="Mentz A."/>
            <person name="Persicke M."/>
            <person name="Busche T."/>
            <person name="Ruckert C."/>
        </authorList>
    </citation>
    <scope>NUCLEOTIDE SEQUENCE [LARGE SCALE GENOMIC DNA]</scope>
    <source>
        <strain evidence="7 8">2039</strain>
    </source>
</reference>
<sequence>MNEQRPEDPRQPEWGGGQYPPRDGFEAVNSPYGWNSANQGNGADRATNPQPAFSPPGGQDSPVFAEGQAPVRKERRTIGLAPAIALIVAAAVAAGAITGVVLGNSGSSSSGNAFSALDSPSVDRAESAAVGSVEEVAMATLPSVVSIQVSSRTSVGEGSGSIISSDGLVLSNHHVVAEAASGNAAIQVTLNDERTLEADFVASDPSTDIAVIKIRDVQDLPVMQFGDSDQLLVGQQVVAIGSPLGLSSTVTTGIVSALNRPVRASGGDGGESSLIDAVQTDAAINPGNSGGPLVDMEGNLIGMNSVIASLTSGADSAGSIGLGFAIPSNFAKRVADQLVESGVASHPMIGVQIAATAAADGALVASVQDGGPAAAAGLQEGDVITRMNDRAIDNSDELIAAVRSEDFGANVTLTVYSEGGNEPREVDVTLTTE</sequence>
<organism evidence="7 8">
    <name type="scientific">Corynebacterium occultum</name>
    <dbReference type="NCBI Taxonomy" id="2675219"/>
    <lineage>
        <taxon>Bacteria</taxon>
        <taxon>Bacillati</taxon>
        <taxon>Actinomycetota</taxon>
        <taxon>Actinomycetes</taxon>
        <taxon>Mycobacteriales</taxon>
        <taxon>Corynebacteriaceae</taxon>
        <taxon>Corynebacterium</taxon>
    </lineage>
</organism>
<feature type="compositionally biased region" description="Polar residues" evidence="4">
    <location>
        <begin position="32"/>
        <end position="51"/>
    </location>
</feature>
<dbReference type="InterPro" id="IPR043504">
    <property type="entry name" value="Peptidase_S1_PA_chymotrypsin"/>
</dbReference>
<dbReference type="InterPro" id="IPR051201">
    <property type="entry name" value="Chloro_Bact_Ser_Proteases"/>
</dbReference>
<evidence type="ECO:0000256" key="5">
    <source>
        <dbReference type="SAM" id="Phobius"/>
    </source>
</evidence>
<feature type="domain" description="PDZ" evidence="6">
    <location>
        <begin position="338"/>
        <end position="419"/>
    </location>
</feature>
<evidence type="ECO:0000313" key="8">
    <source>
        <dbReference type="Proteomes" id="UP000424462"/>
    </source>
</evidence>
<keyword evidence="5" id="KW-0472">Membrane</keyword>
<feature type="compositionally biased region" description="Basic and acidic residues" evidence="4">
    <location>
        <begin position="1"/>
        <end position="11"/>
    </location>
</feature>
<accession>A0A6B8VZL8</accession>
<dbReference type="Gene3D" id="2.30.42.10">
    <property type="match status" value="1"/>
</dbReference>
<name>A0A6B8VZL8_9CORY</name>
<comment type="similarity">
    <text evidence="1">Belongs to the peptidase S1C family.</text>
</comment>
<proteinExistence type="inferred from homology"/>
<dbReference type="SUPFAM" id="SSF50156">
    <property type="entry name" value="PDZ domain-like"/>
    <property type="match status" value="1"/>
</dbReference>
<feature type="region of interest" description="Disordered" evidence="4">
    <location>
        <begin position="1"/>
        <end position="70"/>
    </location>
</feature>
<keyword evidence="5" id="KW-1133">Transmembrane helix</keyword>
<evidence type="ECO:0000256" key="4">
    <source>
        <dbReference type="SAM" id="MobiDB-lite"/>
    </source>
</evidence>
<dbReference type="InterPro" id="IPR001940">
    <property type="entry name" value="Peptidase_S1C"/>
</dbReference>
<dbReference type="PRINTS" id="PR00834">
    <property type="entry name" value="PROTEASES2C"/>
</dbReference>
<dbReference type="Pfam" id="PF13365">
    <property type="entry name" value="Trypsin_2"/>
    <property type="match status" value="1"/>
</dbReference>
<evidence type="ECO:0000259" key="6">
    <source>
        <dbReference type="PROSITE" id="PS50106"/>
    </source>
</evidence>
<dbReference type="PROSITE" id="PS50106">
    <property type="entry name" value="PDZ"/>
    <property type="match status" value="1"/>
</dbReference>
<feature type="transmembrane region" description="Helical" evidence="5">
    <location>
        <begin position="80"/>
        <end position="102"/>
    </location>
</feature>
<keyword evidence="2 7" id="KW-0645">Protease</keyword>
<dbReference type="GO" id="GO:0004252">
    <property type="term" value="F:serine-type endopeptidase activity"/>
    <property type="evidence" value="ECO:0007669"/>
    <property type="project" value="InterPro"/>
</dbReference>
<dbReference type="Gene3D" id="2.40.10.10">
    <property type="entry name" value="Trypsin-like serine proteases"/>
    <property type="match status" value="2"/>
</dbReference>
<keyword evidence="5" id="KW-0812">Transmembrane</keyword>
<dbReference type="EMBL" id="CP046455">
    <property type="protein sequence ID" value="QGU06764.1"/>
    <property type="molecule type" value="Genomic_DNA"/>
</dbReference>
<dbReference type="PANTHER" id="PTHR43343:SF3">
    <property type="entry name" value="PROTEASE DO-LIKE 8, CHLOROPLASTIC"/>
    <property type="match status" value="1"/>
</dbReference>
<evidence type="ECO:0000313" key="7">
    <source>
        <dbReference type="EMBL" id="QGU06764.1"/>
    </source>
</evidence>
<dbReference type="Proteomes" id="UP000424462">
    <property type="component" value="Chromosome"/>
</dbReference>
<evidence type="ECO:0000256" key="2">
    <source>
        <dbReference type="ARBA" id="ARBA00022670"/>
    </source>
</evidence>
<dbReference type="GO" id="GO:0006508">
    <property type="term" value="P:proteolysis"/>
    <property type="evidence" value="ECO:0007669"/>
    <property type="project" value="UniProtKB-KW"/>
</dbReference>
<keyword evidence="3" id="KW-0378">Hydrolase</keyword>
<dbReference type="Pfam" id="PF13180">
    <property type="entry name" value="PDZ_2"/>
    <property type="match status" value="1"/>
</dbReference>
<dbReference type="RefSeq" id="WP_156230341.1">
    <property type="nucleotide sequence ID" value="NZ_CP046455.1"/>
</dbReference>
<dbReference type="InterPro" id="IPR036034">
    <property type="entry name" value="PDZ_sf"/>
</dbReference>
<protein>
    <submittedName>
        <fullName evidence="7">Serine protease HtrA</fullName>
    </submittedName>
</protein>
<dbReference type="SMART" id="SM00228">
    <property type="entry name" value="PDZ"/>
    <property type="match status" value="1"/>
</dbReference>
<evidence type="ECO:0000256" key="1">
    <source>
        <dbReference type="ARBA" id="ARBA00010541"/>
    </source>
</evidence>
<dbReference type="KEGG" id="cok:COCCU_04080"/>
<dbReference type="AlphaFoldDB" id="A0A6B8VZL8"/>
<keyword evidence="8" id="KW-1185">Reference proteome</keyword>